<reference evidence="2" key="1">
    <citation type="submission" date="2020-06" db="EMBL/GenBank/DDBJ databases">
        <authorList>
            <person name="Li T."/>
            <person name="Hu X."/>
            <person name="Zhang T."/>
            <person name="Song X."/>
            <person name="Zhang H."/>
            <person name="Dai N."/>
            <person name="Sheng W."/>
            <person name="Hou X."/>
            <person name="Wei L."/>
        </authorList>
    </citation>
    <scope>NUCLEOTIDE SEQUENCE</scope>
    <source>
        <strain evidence="2">KEN8</strain>
        <tissue evidence="2">Leaf</tissue>
    </source>
</reference>
<evidence type="ECO:0000256" key="1">
    <source>
        <dbReference type="SAM" id="MobiDB-lite"/>
    </source>
</evidence>
<comment type="caution">
    <text evidence="2">The sequence shown here is derived from an EMBL/GenBank/DDBJ whole genome shotgun (WGS) entry which is preliminary data.</text>
</comment>
<dbReference type="AlphaFoldDB" id="A0AAW2NWC0"/>
<gene>
    <name evidence="2" type="ORF">Scaly_1779800</name>
</gene>
<dbReference type="PANTHER" id="PTHR33116:SF84">
    <property type="entry name" value="RNA-DIRECTED DNA POLYMERASE"/>
    <property type="match status" value="1"/>
</dbReference>
<dbReference type="EMBL" id="JACGWM010000010">
    <property type="protein sequence ID" value="KAL0347638.1"/>
    <property type="molecule type" value="Genomic_DNA"/>
</dbReference>
<name>A0AAW2NWC0_9LAMI</name>
<evidence type="ECO:0008006" key="3">
    <source>
        <dbReference type="Google" id="ProtNLM"/>
    </source>
</evidence>
<evidence type="ECO:0000313" key="2">
    <source>
        <dbReference type="EMBL" id="KAL0347638.1"/>
    </source>
</evidence>
<proteinExistence type="predicted"/>
<organism evidence="2">
    <name type="scientific">Sesamum calycinum</name>
    <dbReference type="NCBI Taxonomy" id="2727403"/>
    <lineage>
        <taxon>Eukaryota</taxon>
        <taxon>Viridiplantae</taxon>
        <taxon>Streptophyta</taxon>
        <taxon>Embryophyta</taxon>
        <taxon>Tracheophyta</taxon>
        <taxon>Spermatophyta</taxon>
        <taxon>Magnoliopsida</taxon>
        <taxon>eudicotyledons</taxon>
        <taxon>Gunneridae</taxon>
        <taxon>Pentapetalae</taxon>
        <taxon>asterids</taxon>
        <taxon>lamiids</taxon>
        <taxon>Lamiales</taxon>
        <taxon>Pedaliaceae</taxon>
        <taxon>Sesamum</taxon>
    </lineage>
</organism>
<feature type="compositionally biased region" description="Polar residues" evidence="1">
    <location>
        <begin position="377"/>
        <end position="393"/>
    </location>
</feature>
<sequence length="580" mass="64864">MDQTSSFTGGALNDGCLNTVASGIGKPLYPDAITVACTRLVLARVYIVLDISLMLPKRIIIMVSKDDGGEVPCKIDVEYEWVPPKYVCCSSLGHWTAACPTTNQLRNLRFLSMFNERLLLNVKDPPPKCSPILEGGEGCEPTERAVTQLSIESICATPFPIDGGKEEDFVALLKPVTHNEVKFAFFGIAEDKSPEPDGFSLGFYKSALSVVGEEIIRAILEFFNTGNCSSKLTLPYLLSFLRYDLLRLLLICGLFREGHLPARYLGLLLLVSRVTISDYKPLLLKIDSCIKGWEGIQLSFVGRIQLINSVLMALNVYWTMAFLLPKGVIREVVKQLQLFLWKGSNGGGYPKVAWQQPPLAISKIQSSYARDCHDSSSQRTNSRTIGIGNSNHTDQADPRCPISRSSTWNVPDRPLGVGFIAAKFMRSPTPRVNLSIRGHFIVILKPRSISVIVEWKTANPIGFWSPIPTKGHVETHSHHFSKCPYSRSCPQRIMQIIRFRWPNCNWKANVAWASIKLRGHHVVNAGNRALLASLAYHIFQERNRRRFQQVERHSSSLAHIVVLEVKQRIFSANLPHSVST</sequence>
<reference evidence="2" key="2">
    <citation type="journal article" date="2024" name="Plant">
        <title>Genomic evolution and insights into agronomic trait innovations of Sesamum species.</title>
        <authorList>
            <person name="Miao H."/>
            <person name="Wang L."/>
            <person name="Qu L."/>
            <person name="Liu H."/>
            <person name="Sun Y."/>
            <person name="Le M."/>
            <person name="Wang Q."/>
            <person name="Wei S."/>
            <person name="Zheng Y."/>
            <person name="Lin W."/>
            <person name="Duan Y."/>
            <person name="Cao H."/>
            <person name="Xiong S."/>
            <person name="Wang X."/>
            <person name="Wei L."/>
            <person name="Li C."/>
            <person name="Ma Q."/>
            <person name="Ju M."/>
            <person name="Zhao R."/>
            <person name="Li G."/>
            <person name="Mu C."/>
            <person name="Tian Q."/>
            <person name="Mei H."/>
            <person name="Zhang T."/>
            <person name="Gao T."/>
            <person name="Zhang H."/>
        </authorList>
    </citation>
    <scope>NUCLEOTIDE SEQUENCE</scope>
    <source>
        <strain evidence="2">KEN8</strain>
    </source>
</reference>
<accession>A0AAW2NWC0</accession>
<feature type="region of interest" description="Disordered" evidence="1">
    <location>
        <begin position="372"/>
        <end position="403"/>
    </location>
</feature>
<protein>
    <recommendedName>
        <fullName evidence="3">DUF4283 domain-containing protein</fullName>
    </recommendedName>
</protein>
<dbReference type="PANTHER" id="PTHR33116">
    <property type="entry name" value="REVERSE TRANSCRIPTASE ZINC-BINDING DOMAIN-CONTAINING PROTEIN-RELATED-RELATED"/>
    <property type="match status" value="1"/>
</dbReference>